<keyword evidence="2" id="KW-1185">Reference proteome</keyword>
<organism evidence="1 2">
    <name type="scientific">Dokdonia sinensis</name>
    <dbReference type="NCBI Taxonomy" id="2479847"/>
    <lineage>
        <taxon>Bacteria</taxon>
        <taxon>Pseudomonadati</taxon>
        <taxon>Bacteroidota</taxon>
        <taxon>Flavobacteriia</taxon>
        <taxon>Flavobacteriales</taxon>
        <taxon>Flavobacteriaceae</taxon>
        <taxon>Dokdonia</taxon>
    </lineage>
</organism>
<name>A0A3M0FWF1_9FLAO</name>
<evidence type="ECO:0000313" key="2">
    <source>
        <dbReference type="Proteomes" id="UP000281985"/>
    </source>
</evidence>
<dbReference type="RefSeq" id="WP_121918208.1">
    <property type="nucleotide sequence ID" value="NZ_REFV01000014.1"/>
</dbReference>
<gene>
    <name evidence="1" type="ORF">EAX61_13405</name>
</gene>
<sequence>MSLFFFQSCSDDEVENIIKQSNTGKSTIAGIADENFLEQTPIQLGKQLLNPYSVTRMQAAVNFYNNVVPNSRFQQKIIPATHLYIKFSPTTEDHLIILDSLDNDLNNKDVVLQDYPLDYLIINEGDYFVEPQDEQDLYHDIYTTVPEDFNFPDNLPYTILEYLYQPPLEEIEIETIALVQAGWQEDIIEDYGSEILERDLPYFLNNTSRETMRAPKFTPRGRVTIRNTRTGNEEALRRAKISTGRGVWWRYTYTDEDGNFTATKRYRGKVRVRAKWRGTEVSVRRTLNEMLGIQVSDHLMTLRRSSNNRTKLIEPHHEHLWYKGTVHNGIMTYNDFVNETNIGFPHQSSVVWAWKNGDASSTPMLHRYPQLPYYSVLTGYSQFAVWGTITSAYIGMVPPWFRPDQILGNLQGKEVNGQVNTGRIEQLIFHESAHYTHARKIGSFAYAQIFSSEINNQIAHGDPYHEGTTPTDSAGEFIALAEGWATYIEWKAMESRDPFNEGWNGNAFINPQAYMNDFRMYTRPMSLARDDNDTFFLNGLLWHYQDQSVANELINDGLILRNGVTGANLGNLRDRVWAAPDNDLSPMIELLESDVRSGSDLRQEAINNNPPTSTNRINLLFESYGY</sequence>
<accession>A0A3M0FWF1</accession>
<dbReference type="Proteomes" id="UP000281985">
    <property type="component" value="Unassembled WGS sequence"/>
</dbReference>
<proteinExistence type="predicted"/>
<dbReference type="OrthoDB" id="1489647at2"/>
<dbReference type="EMBL" id="REFV01000014">
    <property type="protein sequence ID" value="RMB56788.1"/>
    <property type="molecule type" value="Genomic_DNA"/>
</dbReference>
<comment type="caution">
    <text evidence="1">The sequence shown here is derived from an EMBL/GenBank/DDBJ whole genome shotgun (WGS) entry which is preliminary data.</text>
</comment>
<reference evidence="1 2" key="1">
    <citation type="submission" date="2018-10" db="EMBL/GenBank/DDBJ databases">
        <title>Dokdonia luteus sp. nov., isolated from sea water.</title>
        <authorList>
            <person name="Zhou L.Y."/>
            <person name="Du Z.J."/>
        </authorList>
    </citation>
    <scope>NUCLEOTIDE SEQUENCE [LARGE SCALE GENOMIC DNA]</scope>
    <source>
        <strain evidence="1 2">SH27</strain>
    </source>
</reference>
<protein>
    <submittedName>
        <fullName evidence="1">Uncharacterized protein</fullName>
    </submittedName>
</protein>
<evidence type="ECO:0000313" key="1">
    <source>
        <dbReference type="EMBL" id="RMB56788.1"/>
    </source>
</evidence>
<dbReference type="AlphaFoldDB" id="A0A3M0FWF1"/>